<dbReference type="AlphaFoldDB" id="A0A0E9WN33"/>
<name>A0A0E9WN33_ANGAN</name>
<proteinExistence type="predicted"/>
<dbReference type="EMBL" id="GBXM01017587">
    <property type="protein sequence ID" value="JAH90990.1"/>
    <property type="molecule type" value="Transcribed_RNA"/>
</dbReference>
<accession>A0A0E9WN33</accession>
<evidence type="ECO:0000313" key="1">
    <source>
        <dbReference type="EMBL" id="JAH90990.1"/>
    </source>
</evidence>
<reference evidence="1" key="2">
    <citation type="journal article" date="2015" name="Fish Shellfish Immunol.">
        <title>Early steps in the European eel (Anguilla anguilla)-Vibrio vulnificus interaction in the gills: Role of the RtxA13 toxin.</title>
        <authorList>
            <person name="Callol A."/>
            <person name="Pajuelo D."/>
            <person name="Ebbesson L."/>
            <person name="Teles M."/>
            <person name="MacKenzie S."/>
            <person name="Amaro C."/>
        </authorList>
    </citation>
    <scope>NUCLEOTIDE SEQUENCE</scope>
</reference>
<reference evidence="1" key="1">
    <citation type="submission" date="2014-11" db="EMBL/GenBank/DDBJ databases">
        <authorList>
            <person name="Amaro Gonzalez C."/>
        </authorList>
    </citation>
    <scope>NUCLEOTIDE SEQUENCE</scope>
</reference>
<sequence length="103" mass="11950">MGYLHRSSEPSSFIHLPLPLSLSLSLSSHAHSLFLPHHSPSQRWDWQSQAVTLRTWCWTRVPLVQRKGTVRMEVAVAAQHTHWCSTLFLSRENIDLLRHFPSQ</sequence>
<organism evidence="1">
    <name type="scientific">Anguilla anguilla</name>
    <name type="common">European freshwater eel</name>
    <name type="synonym">Muraena anguilla</name>
    <dbReference type="NCBI Taxonomy" id="7936"/>
    <lineage>
        <taxon>Eukaryota</taxon>
        <taxon>Metazoa</taxon>
        <taxon>Chordata</taxon>
        <taxon>Craniata</taxon>
        <taxon>Vertebrata</taxon>
        <taxon>Euteleostomi</taxon>
        <taxon>Actinopterygii</taxon>
        <taxon>Neopterygii</taxon>
        <taxon>Teleostei</taxon>
        <taxon>Anguilliformes</taxon>
        <taxon>Anguillidae</taxon>
        <taxon>Anguilla</taxon>
    </lineage>
</organism>
<protein>
    <submittedName>
        <fullName evidence="1">Uncharacterized protein</fullName>
    </submittedName>
</protein>